<keyword evidence="1" id="KW-0488">Methylation</keyword>
<gene>
    <name evidence="3" type="ORF">SAMN04488079_10586</name>
</gene>
<feature type="transmembrane region" description="Helical" evidence="2">
    <location>
        <begin position="6"/>
        <end position="30"/>
    </location>
</feature>
<dbReference type="EMBL" id="FOSH01000005">
    <property type="protein sequence ID" value="SFK11483.1"/>
    <property type="molecule type" value="Genomic_DNA"/>
</dbReference>
<accession>A0A1I3WW03</accession>
<dbReference type="Gene3D" id="3.30.700.10">
    <property type="entry name" value="Glycoprotein, Type 4 Pilin"/>
    <property type="match status" value="1"/>
</dbReference>
<evidence type="ECO:0000256" key="1">
    <source>
        <dbReference type="ARBA" id="ARBA00022481"/>
    </source>
</evidence>
<proteinExistence type="predicted"/>
<organism evidence="3 4">
    <name type="scientific">Methylophaga sulfidovorans</name>
    <dbReference type="NCBI Taxonomy" id="45496"/>
    <lineage>
        <taxon>Bacteria</taxon>
        <taxon>Pseudomonadati</taxon>
        <taxon>Pseudomonadota</taxon>
        <taxon>Gammaproteobacteria</taxon>
        <taxon>Thiotrichales</taxon>
        <taxon>Piscirickettsiaceae</taxon>
        <taxon>Methylophaga</taxon>
    </lineage>
</organism>
<dbReference type="InterPro" id="IPR000983">
    <property type="entry name" value="Bac_GSPG_pilin"/>
</dbReference>
<dbReference type="InterPro" id="IPR045584">
    <property type="entry name" value="Pilin-like"/>
</dbReference>
<reference evidence="4" key="1">
    <citation type="submission" date="2016-10" db="EMBL/GenBank/DDBJ databases">
        <authorList>
            <person name="Varghese N."/>
            <person name="Submissions S."/>
        </authorList>
    </citation>
    <scope>NUCLEOTIDE SEQUENCE [LARGE SCALE GENOMIC DNA]</scope>
    <source>
        <strain evidence="4">DSM 11578</strain>
    </source>
</reference>
<dbReference type="PANTHER" id="PTHR30093:SF47">
    <property type="entry name" value="TYPE IV PILUS NON-CORE MINOR PILIN PILE"/>
    <property type="match status" value="1"/>
</dbReference>
<keyword evidence="2" id="KW-1133">Transmembrane helix</keyword>
<dbReference type="AlphaFoldDB" id="A0A1I3WW03"/>
<name>A0A1I3WW03_9GAMM</name>
<dbReference type="PRINTS" id="PR00813">
    <property type="entry name" value="BCTERIALGSPG"/>
</dbReference>
<evidence type="ECO:0000313" key="4">
    <source>
        <dbReference type="Proteomes" id="UP000198924"/>
    </source>
</evidence>
<sequence>MYKNNGFTLIELMIVVVIIGILAAIAYPSYQEQVRQTRRANAQADLMELASYMGRFYTENFTYVGTKNALPFAQSPKTGTAYYTIAVDPTPTATSYRLVATAQGSQADDTNCTSMTITQTGATTPAGCW</sequence>
<dbReference type="PANTHER" id="PTHR30093">
    <property type="entry name" value="GENERAL SECRETION PATHWAY PROTEIN G"/>
    <property type="match status" value="1"/>
</dbReference>
<dbReference type="Pfam" id="PF16732">
    <property type="entry name" value="ComP_DUS"/>
    <property type="match status" value="1"/>
</dbReference>
<dbReference type="GO" id="GO:0015627">
    <property type="term" value="C:type II protein secretion system complex"/>
    <property type="evidence" value="ECO:0007669"/>
    <property type="project" value="InterPro"/>
</dbReference>
<keyword evidence="2" id="KW-0472">Membrane</keyword>
<dbReference type="InterPro" id="IPR012902">
    <property type="entry name" value="N_methyl_site"/>
</dbReference>
<dbReference type="Pfam" id="PF07963">
    <property type="entry name" value="N_methyl"/>
    <property type="match status" value="1"/>
</dbReference>
<keyword evidence="2" id="KW-0812">Transmembrane</keyword>
<evidence type="ECO:0000313" key="3">
    <source>
        <dbReference type="EMBL" id="SFK11483.1"/>
    </source>
</evidence>
<protein>
    <submittedName>
        <fullName evidence="3">Type IV pilus assembly protein PilE</fullName>
    </submittedName>
</protein>
<dbReference type="STRING" id="45496.SAMN04488079_10586"/>
<dbReference type="Proteomes" id="UP000198924">
    <property type="component" value="Unassembled WGS sequence"/>
</dbReference>
<dbReference type="GO" id="GO:0043683">
    <property type="term" value="P:type IV pilus assembly"/>
    <property type="evidence" value="ECO:0007669"/>
    <property type="project" value="InterPro"/>
</dbReference>
<dbReference type="OrthoDB" id="5296638at2"/>
<evidence type="ECO:0000256" key="2">
    <source>
        <dbReference type="SAM" id="Phobius"/>
    </source>
</evidence>
<dbReference type="NCBIfam" id="TIGR02532">
    <property type="entry name" value="IV_pilin_GFxxxE"/>
    <property type="match status" value="1"/>
</dbReference>
<dbReference type="GO" id="GO:0015628">
    <property type="term" value="P:protein secretion by the type II secretion system"/>
    <property type="evidence" value="ECO:0007669"/>
    <property type="project" value="InterPro"/>
</dbReference>
<dbReference type="SUPFAM" id="SSF54523">
    <property type="entry name" value="Pili subunits"/>
    <property type="match status" value="1"/>
</dbReference>
<dbReference type="RefSeq" id="WP_091712193.1">
    <property type="nucleotide sequence ID" value="NZ_FOSH01000005.1"/>
</dbReference>
<keyword evidence="4" id="KW-1185">Reference proteome</keyword>
<dbReference type="InterPro" id="IPR031982">
    <property type="entry name" value="PilE-like"/>
</dbReference>